<feature type="chain" id="PRO_5043550058" description="AB hydrolase-1 domain-containing protein" evidence="4">
    <location>
        <begin position="39"/>
        <end position="753"/>
    </location>
</feature>
<dbReference type="Gene3D" id="3.40.50.1820">
    <property type="entry name" value="alpha/beta hydrolase"/>
    <property type="match status" value="1"/>
</dbReference>
<dbReference type="EMBL" id="CANTFL010001426">
    <property type="protein sequence ID" value="CAI5739549.1"/>
    <property type="molecule type" value="Genomic_DNA"/>
</dbReference>
<dbReference type="SUPFAM" id="SSF53474">
    <property type="entry name" value="alpha/beta-Hydrolases"/>
    <property type="match status" value="1"/>
</dbReference>
<name>A0AAV0UVT1_HYABA</name>
<evidence type="ECO:0008006" key="7">
    <source>
        <dbReference type="Google" id="ProtNLM"/>
    </source>
</evidence>
<dbReference type="GO" id="GO:0016787">
    <property type="term" value="F:hydrolase activity"/>
    <property type="evidence" value="ECO:0007669"/>
    <property type="project" value="UniProtKB-KW"/>
</dbReference>
<evidence type="ECO:0000313" key="6">
    <source>
        <dbReference type="Proteomes" id="UP001162031"/>
    </source>
</evidence>
<proteinExistence type="inferred from homology"/>
<dbReference type="InterPro" id="IPR029058">
    <property type="entry name" value="AB_hydrolase_fold"/>
</dbReference>
<evidence type="ECO:0000256" key="2">
    <source>
        <dbReference type="ARBA" id="ARBA00022801"/>
    </source>
</evidence>
<protein>
    <recommendedName>
        <fullName evidence="7">AB hydrolase-1 domain-containing protein</fullName>
    </recommendedName>
</protein>
<keyword evidence="2" id="KW-0378">Hydrolase</keyword>
<evidence type="ECO:0000256" key="3">
    <source>
        <dbReference type="SAM" id="Phobius"/>
    </source>
</evidence>
<evidence type="ECO:0000313" key="5">
    <source>
        <dbReference type="EMBL" id="CAI5739549.1"/>
    </source>
</evidence>
<accession>A0AAV0UVT1</accession>
<gene>
    <name evidence="5" type="ORF">HBR001_LOCUS7859</name>
</gene>
<dbReference type="PANTHER" id="PTHR43248">
    <property type="entry name" value="2-SUCCINYL-6-HYDROXY-2,4-CYCLOHEXADIENE-1-CARBOXYLATE SYNTHASE"/>
    <property type="match status" value="1"/>
</dbReference>
<evidence type="ECO:0000256" key="1">
    <source>
        <dbReference type="ARBA" id="ARBA00010088"/>
    </source>
</evidence>
<dbReference type="Proteomes" id="UP001162031">
    <property type="component" value="Unassembled WGS sequence"/>
</dbReference>
<comment type="caution">
    <text evidence="5">The sequence shown here is derived from an EMBL/GenBank/DDBJ whole genome shotgun (WGS) entry which is preliminary data.</text>
</comment>
<organism evidence="5 6">
    <name type="scientific">Hyaloperonospora brassicae</name>
    <name type="common">Brassica downy mildew</name>
    <name type="synonym">Peronospora brassicae</name>
    <dbReference type="NCBI Taxonomy" id="162125"/>
    <lineage>
        <taxon>Eukaryota</taxon>
        <taxon>Sar</taxon>
        <taxon>Stramenopiles</taxon>
        <taxon>Oomycota</taxon>
        <taxon>Peronosporomycetes</taxon>
        <taxon>Peronosporales</taxon>
        <taxon>Peronosporaceae</taxon>
        <taxon>Hyaloperonospora</taxon>
    </lineage>
</organism>
<keyword evidence="3" id="KW-0472">Membrane</keyword>
<reference evidence="5" key="1">
    <citation type="submission" date="2022-12" db="EMBL/GenBank/DDBJ databases">
        <authorList>
            <person name="Webb A."/>
        </authorList>
    </citation>
    <scope>NUCLEOTIDE SEQUENCE</scope>
    <source>
        <strain evidence="5">Hp1</strain>
    </source>
</reference>
<dbReference type="InterPro" id="IPR051601">
    <property type="entry name" value="Serine_prot/Carboxylest_S33"/>
</dbReference>
<keyword evidence="6" id="KW-1185">Reference proteome</keyword>
<sequence>MPWPGRTRSVLRRYSPLVPPMALLIALLVLLVQDHADAENDTDSFDVPVMQWTPCALDNNSVALANDLSAQCATLMLPLCYDSACQHDQENATIAVSFKRIGASNSSVSRQTLWYLPDRPDVQTRDDVDVQMALLFEALHRDVDIYTLDMRGTGNSTALACESSIDGSAVQTAVFARNNGVLEASDVRTCVDRLQDSGYSDLGAFSLTSASRDVEEVLRRFQAESKAVVYALGYGTLVAQQLMHHRNVSQVVGYVLDGALGGGLDGAAPSTALPTMSYHMSKSDEDFGEVAADFLAWCERDGECSMRFPNATLTTTLRAKLGEAYLRLDTDTTSTCATILTDVETSSRRSINSATFAGATPPSYVLRQLLGLMVRHKRLWPFVPVVVHRFHRCGAEDLLLLTRFVSSTFALDDDADTPELLYAIQSFSELWESPPPDQVVLTERFTNQSISSGRTYTQLEAYCLFTGSNADACTTPSAGTSSGQLPVAAAGSTLSYAGEPMHTSALARPSASVLLLSGRLDVVSPPKYASALFDSIPTANKALLVAAYSPHKVLQHALASNGDACARRVLASYVFASGNLSAYDASCMATLPTPSLAISRALSQSVLGVEDAYDGVLVHSSNSNSSNSSEYISGTADVSFDSSGSDTSAASGPTRDELQRQISTLTHSRARYELALIVVASALGAVVVVLAVVVIYRRRQKQQHTRDDLATLRRLHGDGDSEVELMGSIYLLSTSPTQQTQQTNEYHVRFDDA</sequence>
<keyword evidence="3" id="KW-1133">Transmembrane helix</keyword>
<keyword evidence="3" id="KW-0812">Transmembrane</keyword>
<dbReference type="AlphaFoldDB" id="A0AAV0UVT1"/>
<evidence type="ECO:0000256" key="4">
    <source>
        <dbReference type="SAM" id="SignalP"/>
    </source>
</evidence>
<comment type="similarity">
    <text evidence="1">Belongs to the peptidase S33 family.</text>
</comment>
<dbReference type="PANTHER" id="PTHR43248:SF3">
    <property type="entry name" value="AB HYDROLASE-1 DOMAIN-CONTAINING PROTEIN"/>
    <property type="match status" value="1"/>
</dbReference>
<feature type="signal peptide" evidence="4">
    <location>
        <begin position="1"/>
        <end position="38"/>
    </location>
</feature>
<keyword evidence="4" id="KW-0732">Signal</keyword>
<feature type="transmembrane region" description="Helical" evidence="3">
    <location>
        <begin position="674"/>
        <end position="696"/>
    </location>
</feature>